<accession>A0A3L8S5U0</accession>
<evidence type="ECO:0000313" key="1">
    <source>
        <dbReference type="EMBL" id="RLV97180.1"/>
    </source>
</evidence>
<sequence length="80" mass="9199">MQLVLPGEKELQTLLAPFDVSVFHSAVTRTKETWYKTKLRCKPRASVSHRKSGELLQIYADVTGHERNFLTCSPKKTEYC</sequence>
<organism evidence="1 2">
    <name type="scientific">Chloebia gouldiae</name>
    <name type="common">Gouldian finch</name>
    <name type="synonym">Erythrura gouldiae</name>
    <dbReference type="NCBI Taxonomy" id="44316"/>
    <lineage>
        <taxon>Eukaryota</taxon>
        <taxon>Metazoa</taxon>
        <taxon>Chordata</taxon>
        <taxon>Craniata</taxon>
        <taxon>Vertebrata</taxon>
        <taxon>Euteleostomi</taxon>
        <taxon>Archelosauria</taxon>
        <taxon>Archosauria</taxon>
        <taxon>Dinosauria</taxon>
        <taxon>Saurischia</taxon>
        <taxon>Theropoda</taxon>
        <taxon>Coelurosauria</taxon>
        <taxon>Aves</taxon>
        <taxon>Neognathae</taxon>
        <taxon>Neoaves</taxon>
        <taxon>Telluraves</taxon>
        <taxon>Australaves</taxon>
        <taxon>Passeriformes</taxon>
        <taxon>Passeroidea</taxon>
        <taxon>Passeridae</taxon>
        <taxon>Chloebia</taxon>
    </lineage>
</organism>
<protein>
    <submittedName>
        <fullName evidence="1">Uncharacterized protein</fullName>
    </submittedName>
</protein>
<comment type="caution">
    <text evidence="1">The sequence shown here is derived from an EMBL/GenBank/DDBJ whole genome shotgun (WGS) entry which is preliminary data.</text>
</comment>
<name>A0A3L8S5U0_CHLGU</name>
<keyword evidence="2" id="KW-1185">Reference proteome</keyword>
<reference evidence="1 2" key="1">
    <citation type="journal article" date="2018" name="Proc. R. Soc. B">
        <title>A non-coding region near Follistatin controls head colour polymorphism in the Gouldian finch.</title>
        <authorList>
            <person name="Toomey M.B."/>
            <person name="Marques C.I."/>
            <person name="Andrade P."/>
            <person name="Araujo P.M."/>
            <person name="Sabatino S."/>
            <person name="Gazda M.A."/>
            <person name="Afonso S."/>
            <person name="Lopes R.J."/>
            <person name="Corbo J.C."/>
            <person name="Carneiro M."/>
        </authorList>
    </citation>
    <scope>NUCLEOTIDE SEQUENCE [LARGE SCALE GENOMIC DNA]</scope>
    <source>
        <strain evidence="1">Red01</strain>
        <tissue evidence="1">Muscle</tissue>
    </source>
</reference>
<proteinExistence type="predicted"/>
<gene>
    <name evidence="1" type="ORF">DV515_00011909</name>
</gene>
<dbReference type="EMBL" id="QUSF01000061">
    <property type="protein sequence ID" value="RLV97180.1"/>
    <property type="molecule type" value="Genomic_DNA"/>
</dbReference>
<evidence type="ECO:0000313" key="2">
    <source>
        <dbReference type="Proteomes" id="UP000276834"/>
    </source>
</evidence>
<dbReference type="AlphaFoldDB" id="A0A3L8S5U0"/>
<dbReference type="Proteomes" id="UP000276834">
    <property type="component" value="Unassembled WGS sequence"/>
</dbReference>